<dbReference type="Proteomes" id="UP000053029">
    <property type="component" value="Unassembled WGS sequence"/>
</dbReference>
<dbReference type="AlphaFoldDB" id="A0A0D2G1D3"/>
<dbReference type="RefSeq" id="XP_013278401.1">
    <property type="nucleotide sequence ID" value="XM_013422947.1"/>
</dbReference>
<keyword evidence="3" id="KW-1185">Reference proteome</keyword>
<dbReference type="HOGENOM" id="CLU_993989_0_0_1"/>
<dbReference type="VEuPathDB" id="FungiDB:Z517_11363"/>
<feature type="region of interest" description="Disordered" evidence="1">
    <location>
        <begin position="260"/>
        <end position="287"/>
    </location>
</feature>
<dbReference type="OrthoDB" id="4153214at2759"/>
<evidence type="ECO:0000313" key="2">
    <source>
        <dbReference type="EMBL" id="KIW74593.1"/>
    </source>
</evidence>
<evidence type="ECO:0000256" key="1">
    <source>
        <dbReference type="SAM" id="MobiDB-lite"/>
    </source>
</evidence>
<protein>
    <submittedName>
        <fullName evidence="2">Uncharacterized protein</fullName>
    </submittedName>
</protein>
<accession>A0A0D2G1D3</accession>
<reference evidence="2 3" key="1">
    <citation type="submission" date="2015-01" db="EMBL/GenBank/DDBJ databases">
        <title>The Genome Sequence of Fonsecaea pedrosoi CBS 271.37.</title>
        <authorList>
            <consortium name="The Broad Institute Genomics Platform"/>
            <person name="Cuomo C."/>
            <person name="de Hoog S."/>
            <person name="Gorbushina A."/>
            <person name="Stielow B."/>
            <person name="Teixiera M."/>
            <person name="Abouelleil A."/>
            <person name="Chapman S.B."/>
            <person name="Priest M."/>
            <person name="Young S.K."/>
            <person name="Wortman J."/>
            <person name="Nusbaum C."/>
            <person name="Birren B."/>
        </authorList>
    </citation>
    <scope>NUCLEOTIDE SEQUENCE [LARGE SCALE GENOMIC DNA]</scope>
    <source>
        <strain evidence="2 3">CBS 271.37</strain>
    </source>
</reference>
<dbReference type="GeneID" id="25310853"/>
<name>A0A0D2G1D3_9EURO</name>
<organism evidence="2 3">
    <name type="scientific">Fonsecaea pedrosoi CBS 271.37</name>
    <dbReference type="NCBI Taxonomy" id="1442368"/>
    <lineage>
        <taxon>Eukaryota</taxon>
        <taxon>Fungi</taxon>
        <taxon>Dikarya</taxon>
        <taxon>Ascomycota</taxon>
        <taxon>Pezizomycotina</taxon>
        <taxon>Eurotiomycetes</taxon>
        <taxon>Chaetothyriomycetidae</taxon>
        <taxon>Chaetothyriales</taxon>
        <taxon>Herpotrichiellaceae</taxon>
        <taxon>Fonsecaea</taxon>
    </lineage>
</organism>
<proteinExistence type="predicted"/>
<sequence length="287" mass="31634">MSEAEVKKEEGDECCAAGHRARVARGRSDSISDMFAGTLDLGALATTPGSWLEAGTEEASQSSRAEIHYSPKPHPWASTISLLPANIPLSVDDGIFGAQDTGLRTPLVAVGRRFEALTSEVEEDREIRSKTLTAPLSVAQSLHNIVNVNLDQIIEECISEGWRQRIHNPRQDNLFASGPPDMSKATSQGQELGSPICWLDSNTEWKAKPPNRRENRQMSQGLHICARPDEMCEYGRVLAASRALNSVVAWDPEDPVLLRREQEGEHEGEDGVSLQTRVESWLRSLTK</sequence>
<evidence type="ECO:0000313" key="3">
    <source>
        <dbReference type="Proteomes" id="UP000053029"/>
    </source>
</evidence>
<feature type="compositionally biased region" description="Polar residues" evidence="1">
    <location>
        <begin position="273"/>
        <end position="287"/>
    </location>
</feature>
<dbReference type="EMBL" id="KN846976">
    <property type="protein sequence ID" value="KIW74593.1"/>
    <property type="molecule type" value="Genomic_DNA"/>
</dbReference>
<gene>
    <name evidence="2" type="ORF">Z517_11363</name>
</gene>